<dbReference type="AlphaFoldDB" id="N8WMK0"/>
<comment type="caution">
    <text evidence="2">The sequence shown here is derived from an EMBL/GenBank/DDBJ whole genome shotgun (WGS) entry which is preliminary data.</text>
</comment>
<dbReference type="Proteomes" id="UP000013070">
    <property type="component" value="Unassembled WGS sequence"/>
</dbReference>
<organism evidence="2 3">
    <name type="scientific">Acinetobacter variabilis</name>
    <dbReference type="NCBI Taxonomy" id="70346"/>
    <lineage>
        <taxon>Bacteria</taxon>
        <taxon>Pseudomonadati</taxon>
        <taxon>Pseudomonadota</taxon>
        <taxon>Gammaproteobacteria</taxon>
        <taxon>Moraxellales</taxon>
        <taxon>Moraxellaceae</taxon>
        <taxon>Acinetobacter</taxon>
    </lineage>
</organism>
<gene>
    <name evidence="2" type="ORF">F969_02932</name>
</gene>
<evidence type="ECO:0000313" key="2">
    <source>
        <dbReference type="EMBL" id="ENU98093.1"/>
    </source>
</evidence>
<dbReference type="eggNOG" id="COG1234">
    <property type="taxonomic scope" value="Bacteria"/>
</dbReference>
<reference evidence="2 3" key="1">
    <citation type="submission" date="2013-02" db="EMBL/GenBank/DDBJ databases">
        <title>The Genome Sequence of Acinetobacter sp. NIPH 899.</title>
        <authorList>
            <consortium name="The Broad Institute Genome Sequencing Platform"/>
            <consortium name="The Broad Institute Genome Sequencing Center for Infectious Disease"/>
            <person name="Cerqueira G."/>
            <person name="Feldgarden M."/>
            <person name="Courvalin P."/>
            <person name="Perichon B."/>
            <person name="Grillot-Courvalin C."/>
            <person name="Clermont D."/>
            <person name="Rocha E."/>
            <person name="Yoon E.-J."/>
            <person name="Nemec A."/>
            <person name="Walker B."/>
            <person name="Young S.K."/>
            <person name="Zeng Q."/>
            <person name="Gargeya S."/>
            <person name="Fitzgerald M."/>
            <person name="Haas B."/>
            <person name="Abouelleil A."/>
            <person name="Alvarado L."/>
            <person name="Arachchi H.M."/>
            <person name="Berlin A.M."/>
            <person name="Chapman S.B."/>
            <person name="Dewar J."/>
            <person name="Goldberg J."/>
            <person name="Griggs A."/>
            <person name="Gujja S."/>
            <person name="Hansen M."/>
            <person name="Howarth C."/>
            <person name="Imamovic A."/>
            <person name="Larimer J."/>
            <person name="McCowan C."/>
            <person name="Murphy C."/>
            <person name="Neiman D."/>
            <person name="Pearson M."/>
            <person name="Priest M."/>
            <person name="Roberts A."/>
            <person name="Saif S."/>
            <person name="Shea T."/>
            <person name="Sisk P."/>
            <person name="Sykes S."/>
            <person name="Wortman J."/>
            <person name="Nusbaum C."/>
            <person name="Birren B."/>
        </authorList>
    </citation>
    <scope>NUCLEOTIDE SEQUENCE [LARGE SCALE GENOMIC DNA]</scope>
    <source>
        <strain evidence="2 3">NIPH 899</strain>
    </source>
</reference>
<dbReference type="Pfam" id="PF13613">
    <property type="entry name" value="HTH_Tnp_4"/>
    <property type="match status" value="1"/>
</dbReference>
<evidence type="ECO:0000259" key="1">
    <source>
        <dbReference type="Pfam" id="PF13613"/>
    </source>
</evidence>
<accession>N8WMK0</accession>
<dbReference type="EMBL" id="APPE01000072">
    <property type="protein sequence ID" value="ENU98093.1"/>
    <property type="molecule type" value="Genomic_DNA"/>
</dbReference>
<proteinExistence type="predicted"/>
<protein>
    <recommendedName>
        <fullName evidence="1">Transposase Helix-turn-helix domain-containing protein</fullName>
    </recommendedName>
</protein>
<name>N8WMK0_9GAMM</name>
<dbReference type="HOGENOM" id="CLU_073820_3_1_6"/>
<feature type="domain" description="Transposase Helix-turn-helix" evidence="1">
    <location>
        <begin position="82"/>
        <end position="128"/>
    </location>
</feature>
<dbReference type="InterPro" id="IPR027805">
    <property type="entry name" value="Transposase_HTH_dom"/>
</dbReference>
<evidence type="ECO:0000313" key="3">
    <source>
        <dbReference type="Proteomes" id="UP000013070"/>
    </source>
</evidence>
<keyword evidence="3" id="KW-1185">Reference proteome</keyword>
<sequence length="169" mass="19689">MNIKNASKHKISFINQKTIFFLVNICTPDFLAFVHNLRMKYIDSNKLSDPQFKRYTGISWSTFYLMVEQLQKHVSAKGRPPKLSLEDQVLLCLSYWREYRTLFHVATSYGVSEPTASRIVRHVEDCLIRSNLFNLPKDLPEGEGIDWNVVIVDATEIPIQRPKKTEEKL</sequence>